<reference evidence="2" key="2">
    <citation type="journal article" date="2015" name="Data Brief">
        <title>Shoot transcriptome of the giant reed, Arundo donax.</title>
        <authorList>
            <person name="Barrero R.A."/>
            <person name="Guerrero F.D."/>
            <person name="Moolhuijzen P."/>
            <person name="Goolsby J.A."/>
            <person name="Tidwell J."/>
            <person name="Bellgard S.E."/>
            <person name="Bellgard M.I."/>
        </authorList>
    </citation>
    <scope>NUCLEOTIDE SEQUENCE</scope>
    <source>
        <tissue evidence="2">Shoot tissue taken approximately 20 cm above the soil surface</tissue>
    </source>
</reference>
<evidence type="ECO:0000256" key="1">
    <source>
        <dbReference type="SAM" id="MobiDB-lite"/>
    </source>
</evidence>
<feature type="compositionally biased region" description="Low complexity" evidence="1">
    <location>
        <begin position="32"/>
        <end position="42"/>
    </location>
</feature>
<evidence type="ECO:0000313" key="2">
    <source>
        <dbReference type="EMBL" id="JAD66185.1"/>
    </source>
</evidence>
<reference evidence="2" key="1">
    <citation type="submission" date="2014-09" db="EMBL/GenBank/DDBJ databases">
        <authorList>
            <person name="Magalhaes I.L.F."/>
            <person name="Oliveira U."/>
            <person name="Santos F.R."/>
            <person name="Vidigal T.H.D.A."/>
            <person name="Brescovit A.D."/>
            <person name="Santos A.J."/>
        </authorList>
    </citation>
    <scope>NUCLEOTIDE SEQUENCE</scope>
    <source>
        <tissue evidence="2">Shoot tissue taken approximately 20 cm above the soil surface</tissue>
    </source>
</reference>
<name>A0A0A9BYH2_ARUDO</name>
<accession>A0A0A9BYH2</accession>
<dbReference type="EMBL" id="GBRH01231710">
    <property type="protein sequence ID" value="JAD66185.1"/>
    <property type="molecule type" value="Transcribed_RNA"/>
</dbReference>
<sequence length="42" mass="4560">MLDAPRDRDGRARVSQRVPRVLDSYPPRDLADTAAPAASAQP</sequence>
<dbReference type="AlphaFoldDB" id="A0A0A9BYH2"/>
<proteinExistence type="predicted"/>
<feature type="region of interest" description="Disordered" evidence="1">
    <location>
        <begin position="1"/>
        <end position="42"/>
    </location>
</feature>
<organism evidence="2">
    <name type="scientific">Arundo donax</name>
    <name type="common">Giant reed</name>
    <name type="synonym">Donax arundinaceus</name>
    <dbReference type="NCBI Taxonomy" id="35708"/>
    <lineage>
        <taxon>Eukaryota</taxon>
        <taxon>Viridiplantae</taxon>
        <taxon>Streptophyta</taxon>
        <taxon>Embryophyta</taxon>
        <taxon>Tracheophyta</taxon>
        <taxon>Spermatophyta</taxon>
        <taxon>Magnoliopsida</taxon>
        <taxon>Liliopsida</taxon>
        <taxon>Poales</taxon>
        <taxon>Poaceae</taxon>
        <taxon>PACMAD clade</taxon>
        <taxon>Arundinoideae</taxon>
        <taxon>Arundineae</taxon>
        <taxon>Arundo</taxon>
    </lineage>
</organism>
<feature type="compositionally biased region" description="Basic and acidic residues" evidence="1">
    <location>
        <begin position="1"/>
        <end position="12"/>
    </location>
</feature>
<protein>
    <submittedName>
        <fullName evidence="2">Uncharacterized protein</fullName>
    </submittedName>
</protein>